<dbReference type="GO" id="GO:0043709">
    <property type="term" value="P:cell adhesion involved in single-species biofilm formation"/>
    <property type="evidence" value="ECO:0007669"/>
    <property type="project" value="TreeGrafter"/>
</dbReference>
<dbReference type="STRING" id="1334629.MFUL124B02_42615"/>
<dbReference type="SUPFAM" id="SSF47226">
    <property type="entry name" value="Histidine-containing phosphotransfer domain, HPT domain"/>
    <property type="match status" value="1"/>
</dbReference>
<reference evidence="7 8" key="1">
    <citation type="submission" date="2016-10" db="EMBL/GenBank/DDBJ databases">
        <authorList>
            <person name="Varghese N."/>
            <person name="Submissions S."/>
        </authorList>
    </citation>
    <scope>NUCLEOTIDE SEQUENCE [LARGE SCALE GENOMIC DNA]</scope>
    <source>
        <strain evidence="7 8">DSM 16525</strain>
    </source>
</reference>
<feature type="domain" description="Response regulatory" evidence="4">
    <location>
        <begin position="6"/>
        <end position="122"/>
    </location>
</feature>
<evidence type="ECO:0000259" key="5">
    <source>
        <dbReference type="PROSITE" id="PS50887"/>
    </source>
</evidence>
<dbReference type="SMART" id="SM00267">
    <property type="entry name" value="GGDEF"/>
    <property type="match status" value="1"/>
</dbReference>
<dbReference type="InterPro" id="IPR011006">
    <property type="entry name" value="CheY-like_superfamily"/>
</dbReference>
<organism evidence="6 9">
    <name type="scientific">Myxococcus fulvus</name>
    <dbReference type="NCBI Taxonomy" id="33"/>
    <lineage>
        <taxon>Bacteria</taxon>
        <taxon>Pseudomonadati</taxon>
        <taxon>Myxococcota</taxon>
        <taxon>Myxococcia</taxon>
        <taxon>Myxococcales</taxon>
        <taxon>Cystobacterineae</taxon>
        <taxon>Myxococcaceae</taxon>
        <taxon>Myxococcus</taxon>
    </lineage>
</organism>
<dbReference type="Gene3D" id="3.40.50.2300">
    <property type="match status" value="3"/>
</dbReference>
<dbReference type="InterPro" id="IPR001789">
    <property type="entry name" value="Sig_transdc_resp-reg_receiver"/>
</dbReference>
<feature type="domain" description="Response regulatory" evidence="4">
    <location>
        <begin position="263"/>
        <end position="380"/>
    </location>
</feature>
<dbReference type="GO" id="GO:1902201">
    <property type="term" value="P:negative regulation of bacterial-type flagellum-dependent cell motility"/>
    <property type="evidence" value="ECO:0007669"/>
    <property type="project" value="TreeGrafter"/>
</dbReference>
<dbReference type="GO" id="GO:0004672">
    <property type="term" value="F:protein kinase activity"/>
    <property type="evidence" value="ECO:0007669"/>
    <property type="project" value="UniProtKB-ARBA"/>
</dbReference>
<comment type="caution">
    <text evidence="6">The sequence shown here is derived from an EMBL/GenBank/DDBJ whole genome shotgun (WGS) entry which is preliminary data.</text>
</comment>
<feature type="modified residue" description="4-aspartylphosphate" evidence="3">
    <location>
        <position position="55"/>
    </location>
</feature>
<dbReference type="FunFam" id="3.30.70.270:FF:000001">
    <property type="entry name" value="Diguanylate cyclase domain protein"/>
    <property type="match status" value="1"/>
</dbReference>
<evidence type="ECO:0000313" key="9">
    <source>
        <dbReference type="Proteomes" id="UP000321514"/>
    </source>
</evidence>
<evidence type="ECO:0000259" key="4">
    <source>
        <dbReference type="PROSITE" id="PS50110"/>
    </source>
</evidence>
<dbReference type="InterPro" id="IPR008207">
    <property type="entry name" value="Sig_transdc_His_kin_Hpt_dom"/>
</dbReference>
<evidence type="ECO:0000313" key="6">
    <source>
        <dbReference type="EMBL" id="GEN11187.1"/>
    </source>
</evidence>
<dbReference type="OrthoDB" id="9778432at2"/>
<dbReference type="SUPFAM" id="SSF55073">
    <property type="entry name" value="Nucleotide cyclase"/>
    <property type="match status" value="1"/>
</dbReference>
<dbReference type="SUPFAM" id="SSF52172">
    <property type="entry name" value="CheY-like"/>
    <property type="match status" value="3"/>
</dbReference>
<dbReference type="PANTHER" id="PTHR45138">
    <property type="entry name" value="REGULATORY COMPONENTS OF SENSORY TRANSDUCTION SYSTEM"/>
    <property type="match status" value="1"/>
</dbReference>
<dbReference type="Proteomes" id="UP000321514">
    <property type="component" value="Unassembled WGS sequence"/>
</dbReference>
<dbReference type="InterPro" id="IPR050469">
    <property type="entry name" value="Diguanylate_Cyclase"/>
</dbReference>
<dbReference type="PANTHER" id="PTHR45138:SF9">
    <property type="entry name" value="DIGUANYLATE CYCLASE DGCM-RELATED"/>
    <property type="match status" value="1"/>
</dbReference>
<dbReference type="EC" id="2.7.7.65" evidence="1"/>
<protein>
    <recommendedName>
        <fullName evidence="1">diguanylate cyclase</fullName>
        <ecNumber evidence="1">2.7.7.65</ecNumber>
    </recommendedName>
</protein>
<dbReference type="Pfam" id="PF00990">
    <property type="entry name" value="GGDEF"/>
    <property type="match status" value="1"/>
</dbReference>
<keyword evidence="3" id="KW-0597">Phosphoprotein</keyword>
<dbReference type="Pfam" id="PF01627">
    <property type="entry name" value="Hpt"/>
    <property type="match status" value="1"/>
</dbReference>
<dbReference type="NCBIfam" id="TIGR00254">
    <property type="entry name" value="GGDEF"/>
    <property type="match status" value="1"/>
</dbReference>
<evidence type="ECO:0000256" key="3">
    <source>
        <dbReference type="PROSITE-ProRule" id="PRU00169"/>
    </source>
</evidence>
<sequence>MSDAKTLLFLEDDKDLQSLVCAFLREKGFRVETARTAAEARTVLAKVPVDAAIVDGLLPGVTGADFIRELRGTLPDLPVLFASAFWKDLKSHELLTRQLKVARIIHKPYRPDELYLWVNQLFTKALPPAPAGPRALADVDLVRDELAASLVALNQEYGARLKDKVGGLEVLLSAARAGDGGALDEAGIVAHKLHGTAGSYGFTEVSLAAGRLEDALRAGRDGGRVDWGLVDVAFRELAATASVQVTPPARKEGPAAMLPTEGVLLVVDEDAAVLEEAERLGRAHVVRVLSARTADEAVVLARRQWVDGVLIHMHLGGEMGGIQAAHELRSTEGLGSLPLGFTGVSGGLEDRVAAAHAGGSLFLPRPFTATDFAAAAERMVAARRPERSRVLVVDDDPEAIAALVHALASEQIEVVGLGDAHRLMEALAEHRPDLLLLDVQMPGPSGFDLCRILRSMPAWQELPVLLITAHVGLEFRLAAFQAGADDYISKPVLKEELRARVQARLERARLSRERAERDALTGLMLRRPFIEGLRSRLSEAQRQQRPLSLCFLDVDRFKRVNDKYGHLAGDRVLTRLGRLLGARFRREDVRGRWGGEEFVVGLLGETAASAKAILSRTMAEVAEMTFDGDGGESFRVTISAGIAESPGDGTTMEALLRVADARLNRAKTNGRNRIEM</sequence>
<dbReference type="Gene3D" id="3.30.70.270">
    <property type="match status" value="1"/>
</dbReference>
<dbReference type="CDD" id="cd01949">
    <property type="entry name" value="GGDEF"/>
    <property type="match status" value="1"/>
</dbReference>
<gene>
    <name evidence="6" type="ORF">MFU01_62240</name>
    <name evidence="7" type="ORF">SAMN05443572_11437</name>
</gene>
<dbReference type="CDD" id="cd00088">
    <property type="entry name" value="HPT"/>
    <property type="match status" value="1"/>
</dbReference>
<comment type="caution">
    <text evidence="3">Lacks conserved residue(s) required for the propagation of feature annotation.</text>
</comment>
<dbReference type="PROSITE" id="PS50887">
    <property type="entry name" value="GGDEF"/>
    <property type="match status" value="1"/>
</dbReference>
<dbReference type="RefSeq" id="WP_074958665.1">
    <property type="nucleotide sequence ID" value="NZ_BJXR01000044.1"/>
</dbReference>
<feature type="domain" description="Response regulatory" evidence="4">
    <location>
        <begin position="389"/>
        <end position="505"/>
    </location>
</feature>
<dbReference type="AlphaFoldDB" id="A0A511TAQ9"/>
<keyword evidence="8" id="KW-1185">Reference proteome</keyword>
<proteinExistence type="predicted"/>
<feature type="domain" description="GGDEF" evidence="5">
    <location>
        <begin position="545"/>
        <end position="676"/>
    </location>
</feature>
<comment type="catalytic activity">
    <reaction evidence="2">
        <text>2 GTP = 3',3'-c-di-GMP + 2 diphosphate</text>
        <dbReference type="Rhea" id="RHEA:24898"/>
        <dbReference type="ChEBI" id="CHEBI:33019"/>
        <dbReference type="ChEBI" id="CHEBI:37565"/>
        <dbReference type="ChEBI" id="CHEBI:58805"/>
        <dbReference type="EC" id="2.7.7.65"/>
    </reaction>
</comment>
<dbReference type="GO" id="GO:0005886">
    <property type="term" value="C:plasma membrane"/>
    <property type="evidence" value="ECO:0007669"/>
    <property type="project" value="TreeGrafter"/>
</dbReference>
<dbReference type="SMART" id="SM00448">
    <property type="entry name" value="REC"/>
    <property type="match status" value="3"/>
</dbReference>
<evidence type="ECO:0000256" key="1">
    <source>
        <dbReference type="ARBA" id="ARBA00012528"/>
    </source>
</evidence>
<dbReference type="InterPro" id="IPR036641">
    <property type="entry name" value="HPT_dom_sf"/>
</dbReference>
<dbReference type="EMBL" id="BJXR01000044">
    <property type="protein sequence ID" value="GEN11187.1"/>
    <property type="molecule type" value="Genomic_DNA"/>
</dbReference>
<accession>A0A511TAQ9</accession>
<dbReference type="GO" id="GO:0000160">
    <property type="term" value="P:phosphorelay signal transduction system"/>
    <property type="evidence" value="ECO:0007669"/>
    <property type="project" value="InterPro"/>
</dbReference>
<evidence type="ECO:0000313" key="8">
    <source>
        <dbReference type="Proteomes" id="UP000183760"/>
    </source>
</evidence>
<dbReference type="EMBL" id="FOIB01000014">
    <property type="protein sequence ID" value="SEU39410.1"/>
    <property type="molecule type" value="Genomic_DNA"/>
</dbReference>
<reference evidence="6 9" key="2">
    <citation type="submission" date="2019-07" db="EMBL/GenBank/DDBJ databases">
        <title>Whole genome shotgun sequence of Myxococcus fulvus NBRC 100333.</title>
        <authorList>
            <person name="Hosoyama A."/>
            <person name="Uohara A."/>
            <person name="Ohji S."/>
            <person name="Ichikawa N."/>
        </authorList>
    </citation>
    <scope>NUCLEOTIDE SEQUENCE [LARGE SCALE GENOMIC DNA]</scope>
    <source>
        <strain evidence="6 9">NBRC 100333</strain>
    </source>
</reference>
<dbReference type="GO" id="GO:0052621">
    <property type="term" value="F:diguanylate cyclase activity"/>
    <property type="evidence" value="ECO:0007669"/>
    <property type="project" value="UniProtKB-EC"/>
</dbReference>
<dbReference type="PROSITE" id="PS50110">
    <property type="entry name" value="RESPONSE_REGULATORY"/>
    <property type="match status" value="3"/>
</dbReference>
<name>A0A511TAQ9_MYXFU</name>
<feature type="modified residue" description="4-aspartylphosphate" evidence="3">
    <location>
        <position position="438"/>
    </location>
</feature>
<dbReference type="Pfam" id="PF00072">
    <property type="entry name" value="Response_reg"/>
    <property type="match status" value="3"/>
</dbReference>
<evidence type="ECO:0000256" key="2">
    <source>
        <dbReference type="ARBA" id="ARBA00034247"/>
    </source>
</evidence>
<dbReference type="InterPro" id="IPR043128">
    <property type="entry name" value="Rev_trsase/Diguanyl_cyclase"/>
</dbReference>
<dbReference type="Proteomes" id="UP000183760">
    <property type="component" value="Unassembled WGS sequence"/>
</dbReference>
<evidence type="ECO:0000313" key="7">
    <source>
        <dbReference type="EMBL" id="SEU39410.1"/>
    </source>
</evidence>
<dbReference type="Gene3D" id="1.20.120.160">
    <property type="entry name" value="HPT domain"/>
    <property type="match status" value="1"/>
</dbReference>
<dbReference type="InterPro" id="IPR029787">
    <property type="entry name" value="Nucleotide_cyclase"/>
</dbReference>
<dbReference type="InterPro" id="IPR000160">
    <property type="entry name" value="GGDEF_dom"/>
</dbReference>